<reference evidence="1 2" key="1">
    <citation type="submission" date="2018-06" db="EMBL/GenBank/DDBJ databases">
        <authorList>
            <consortium name="Pathogen Informatics"/>
            <person name="Doyle S."/>
        </authorList>
    </citation>
    <scope>NUCLEOTIDE SEQUENCE [LARGE SCALE GENOMIC DNA]</scope>
    <source>
        <strain evidence="1 2">NCTC11009</strain>
    </source>
</reference>
<gene>
    <name evidence="1" type="ORF">NCTC11009_01234</name>
</gene>
<sequence length="122" mass="14046">MKNLPKHYIEFDSIGNISSTLLITDEVYQLNRWNLNLIEGKADPATQYIKNGQITDRPIQQTKLTGLTLTDLPVPCTIIINGQSYECESETAELEFDQPTAYTIRVEAWPYQDWETVYENQS</sequence>
<organism evidence="1 2">
    <name type="scientific">Oligella urethralis</name>
    <dbReference type="NCBI Taxonomy" id="90245"/>
    <lineage>
        <taxon>Bacteria</taxon>
        <taxon>Pseudomonadati</taxon>
        <taxon>Pseudomonadota</taxon>
        <taxon>Betaproteobacteria</taxon>
        <taxon>Burkholderiales</taxon>
        <taxon>Alcaligenaceae</taxon>
        <taxon>Oligella</taxon>
    </lineage>
</organism>
<proteinExistence type="predicted"/>
<evidence type="ECO:0000313" key="1">
    <source>
        <dbReference type="EMBL" id="SPY08017.1"/>
    </source>
</evidence>
<evidence type="ECO:0000313" key="2">
    <source>
        <dbReference type="Proteomes" id="UP000250242"/>
    </source>
</evidence>
<dbReference type="EMBL" id="UATH01000001">
    <property type="protein sequence ID" value="SPY08017.1"/>
    <property type="molecule type" value="Genomic_DNA"/>
</dbReference>
<protein>
    <submittedName>
        <fullName evidence="1">Uncharacterized protein</fullName>
    </submittedName>
</protein>
<name>A0A2X1ULN8_9BURK</name>
<dbReference type="AlphaFoldDB" id="A0A2X1ULN8"/>
<dbReference type="Proteomes" id="UP000250242">
    <property type="component" value="Unassembled WGS sequence"/>
</dbReference>
<accession>A0A2X1ULN8</accession>
<dbReference type="RefSeq" id="WP_113062505.1">
    <property type="nucleotide sequence ID" value="NZ_UATH01000001.1"/>
</dbReference>